<evidence type="ECO:0000259" key="3">
    <source>
        <dbReference type="Pfam" id="PF13305"/>
    </source>
</evidence>
<keyword evidence="2" id="KW-0804">Transcription</keyword>
<evidence type="ECO:0000256" key="2">
    <source>
        <dbReference type="ARBA" id="ARBA00023163"/>
    </source>
</evidence>
<sequence length="221" mass="22872">MTVLCIAVSWNDGQVPRTASPALRAALLERAAEMLARREPVTLRALVEGTGASTMAVYTHFGGMPGLWRAVRQEGFTRLAARLGTVPASDDPVRDLAALGAAYVANALATPALYRAMFDAAAELEDPDAAAAPFDTLVDAAARAREAGRFAPDSDPEVVATRYWATGHGLILLVITGVLPAEALDAHAPAVAAALFVAAGDDEQRAARSVAAGWSLPAATA</sequence>
<dbReference type="KEGG" id="gob:Gobs_4916"/>
<dbReference type="Pfam" id="PF13305">
    <property type="entry name" value="TetR_C_33"/>
    <property type="match status" value="1"/>
</dbReference>
<dbReference type="OrthoDB" id="4709966at2"/>
<name>D2S6V5_GEOOG</name>
<evidence type="ECO:0000256" key="1">
    <source>
        <dbReference type="ARBA" id="ARBA00023015"/>
    </source>
</evidence>
<dbReference type="AlphaFoldDB" id="D2S6V5"/>
<dbReference type="eggNOG" id="COG1309">
    <property type="taxonomic scope" value="Bacteria"/>
</dbReference>
<dbReference type="EMBL" id="CP001867">
    <property type="protein sequence ID" value="ADB77447.1"/>
    <property type="molecule type" value="Genomic_DNA"/>
</dbReference>
<keyword evidence="5" id="KW-1185">Reference proteome</keyword>
<evidence type="ECO:0000313" key="4">
    <source>
        <dbReference type="EMBL" id="ADB77447.1"/>
    </source>
</evidence>
<organism evidence="4 5">
    <name type="scientific">Geodermatophilus obscurus (strain ATCC 25078 / DSM 43160 / JCM 3152 / CCUG 61914 / KCC A-0152 / KCTC 9177 / NBRC 13315 / NRRL B-3577 / G-20)</name>
    <dbReference type="NCBI Taxonomy" id="526225"/>
    <lineage>
        <taxon>Bacteria</taxon>
        <taxon>Bacillati</taxon>
        <taxon>Actinomycetota</taxon>
        <taxon>Actinomycetes</taxon>
        <taxon>Geodermatophilales</taxon>
        <taxon>Geodermatophilaceae</taxon>
        <taxon>Geodermatophilus</taxon>
    </lineage>
</organism>
<dbReference type="HOGENOM" id="CLU_069356_40_3_11"/>
<dbReference type="SUPFAM" id="SSF46689">
    <property type="entry name" value="Homeodomain-like"/>
    <property type="match status" value="1"/>
</dbReference>
<dbReference type="InterPro" id="IPR009057">
    <property type="entry name" value="Homeodomain-like_sf"/>
</dbReference>
<feature type="domain" description="HTH-type transcriptional regulator MT1864/Rv1816-like C-terminal" evidence="3">
    <location>
        <begin position="96"/>
        <end position="186"/>
    </location>
</feature>
<dbReference type="Gene3D" id="1.10.357.10">
    <property type="entry name" value="Tetracycline Repressor, domain 2"/>
    <property type="match status" value="1"/>
</dbReference>
<gene>
    <name evidence="4" type="ordered locus">Gobs_4916</name>
</gene>
<reference evidence="4 5" key="1">
    <citation type="journal article" date="2010" name="Stand. Genomic Sci.">
        <title>Complete genome sequence of Geodermatophilus obscurus type strain (G-20).</title>
        <authorList>
            <person name="Ivanova N."/>
            <person name="Sikorski J."/>
            <person name="Jando M."/>
            <person name="Munk C."/>
            <person name="Lapidus A."/>
            <person name="Glavina Del Rio T."/>
            <person name="Copeland A."/>
            <person name="Tice H."/>
            <person name="Cheng J.-F."/>
            <person name="Lucas S."/>
            <person name="Chen F."/>
            <person name="Nolan M."/>
            <person name="Bruce D."/>
            <person name="Goodwin L."/>
            <person name="Pitluck S."/>
            <person name="Mavromatis K."/>
            <person name="Mikhailova N."/>
            <person name="Pati A."/>
            <person name="Chen A."/>
            <person name="Palaniappan K."/>
            <person name="Land M."/>
            <person name="Hauser L."/>
            <person name="Chang Y.-J."/>
            <person name="Jeffries C.D."/>
            <person name="Meincke L."/>
            <person name="Brettin T."/>
            <person name="Detter J.C."/>
            <person name="Detter J.C."/>
            <person name="Rohde M."/>
            <person name="Goeker M."/>
            <person name="Bristow J."/>
            <person name="Eisen J.A."/>
            <person name="Markowitz V."/>
            <person name="Hugenholtz P."/>
            <person name="Kyrpides N.C."/>
            <person name="Klenk H.-P."/>
        </authorList>
    </citation>
    <scope>NUCLEOTIDE SEQUENCE [LARGE SCALE GENOMIC DNA]</scope>
    <source>
        <strain evidence="5">ATCC 25078 / DSM 43160 / JCM 3152 / KCC A-0152 / KCTC 9177 / NBRC 13315 / NRRL B-3577 / G-20</strain>
    </source>
</reference>
<dbReference type="Proteomes" id="UP000001382">
    <property type="component" value="Chromosome"/>
</dbReference>
<proteinExistence type="predicted"/>
<dbReference type="InterPro" id="IPR025996">
    <property type="entry name" value="MT1864/Rv1816-like_C"/>
</dbReference>
<protein>
    <recommendedName>
        <fullName evidence="3">HTH-type transcriptional regulator MT1864/Rv1816-like C-terminal domain-containing protein</fullName>
    </recommendedName>
</protein>
<reference evidence="5" key="2">
    <citation type="submission" date="2010-01" db="EMBL/GenBank/DDBJ databases">
        <title>The complete genome of Geodermatophilus obscurus DSM 43160.</title>
        <authorList>
            <consortium name="US DOE Joint Genome Institute (JGI-PGF)"/>
            <person name="Lucas S."/>
            <person name="Copeland A."/>
            <person name="Lapidus A."/>
            <person name="Glavina del Rio T."/>
            <person name="Dalin E."/>
            <person name="Tice H."/>
            <person name="Bruce D."/>
            <person name="Goodwin L."/>
            <person name="Pitluck S."/>
            <person name="Kyrpides N."/>
            <person name="Mavromatis K."/>
            <person name="Ivanova N."/>
            <person name="Munk A.C."/>
            <person name="Brettin T."/>
            <person name="Detter J.C."/>
            <person name="Han C."/>
            <person name="Larimer F."/>
            <person name="Land M."/>
            <person name="Hauser L."/>
            <person name="Markowitz V."/>
            <person name="Cheng J.-F."/>
            <person name="Hugenholtz P."/>
            <person name="Woyke T."/>
            <person name="Wu D."/>
            <person name="Jando M."/>
            <person name="Schneider S."/>
            <person name="Klenk H.-P."/>
            <person name="Eisen J.A."/>
        </authorList>
    </citation>
    <scope>NUCLEOTIDE SEQUENCE [LARGE SCALE GENOMIC DNA]</scope>
    <source>
        <strain evidence="5">ATCC 25078 / DSM 43160 / JCM 3152 / KCC A-0152 / KCTC 9177 / NBRC 13315 / NRRL B-3577 / G-20</strain>
    </source>
</reference>
<evidence type="ECO:0000313" key="5">
    <source>
        <dbReference type="Proteomes" id="UP000001382"/>
    </source>
</evidence>
<keyword evidence="1" id="KW-0805">Transcription regulation</keyword>
<dbReference type="InterPro" id="IPR036271">
    <property type="entry name" value="Tet_transcr_reg_TetR-rel_C_sf"/>
</dbReference>
<accession>D2S6V5</accession>
<dbReference type="SUPFAM" id="SSF48498">
    <property type="entry name" value="Tetracyclin repressor-like, C-terminal domain"/>
    <property type="match status" value="1"/>
</dbReference>